<dbReference type="GO" id="GO:0003677">
    <property type="term" value="F:DNA binding"/>
    <property type="evidence" value="ECO:0007669"/>
    <property type="project" value="UniProtKB-KW"/>
</dbReference>
<dbReference type="PROSITE" id="PS51898">
    <property type="entry name" value="TYR_RECOMBINASE"/>
    <property type="match status" value="1"/>
</dbReference>
<evidence type="ECO:0000313" key="4">
    <source>
        <dbReference type="EMBL" id="OIQ92252.1"/>
    </source>
</evidence>
<sequence>MNSLREALQEYIDLRRGLGYKMHSEGLLLPRFVSFLEEHGAEHISVRLAVEWAQCVSVQPAEWARRLCFVRGFARHRSATDSRTEIPPLGLLPHRSTRARPHLYTEDEIRRLLDAALELPVAWPSTLLRPWVFHGLIGLLSVTGMRLSEALNLKLADVDLKQAVLTIRGAKFGQWRLVPIHSSTCAVLADYFTRREQFFHHPVSSYVFVSRRGTRLDGGHVHRTFYTLSRNTGLRQVGASKGPRLHDFRHRFAVQTLIRWYQTNKEPGREMPLLSTYLGHVCISGTYWYLSGNPELMAQAMARLERRWGESS</sequence>
<dbReference type="PANTHER" id="PTHR30349:SF41">
    <property type="entry name" value="INTEGRASE_RECOMBINASE PROTEIN MJ0367-RELATED"/>
    <property type="match status" value="1"/>
</dbReference>
<reference evidence="4" key="1">
    <citation type="submission" date="2016-10" db="EMBL/GenBank/DDBJ databases">
        <title>Sequence of Gallionella enrichment culture.</title>
        <authorList>
            <person name="Poehlein A."/>
            <person name="Muehling M."/>
            <person name="Daniel R."/>
        </authorList>
    </citation>
    <scope>NUCLEOTIDE SEQUENCE</scope>
</reference>
<evidence type="ECO:0000259" key="3">
    <source>
        <dbReference type="PROSITE" id="PS51898"/>
    </source>
</evidence>
<organism evidence="4">
    <name type="scientific">mine drainage metagenome</name>
    <dbReference type="NCBI Taxonomy" id="410659"/>
    <lineage>
        <taxon>unclassified sequences</taxon>
        <taxon>metagenomes</taxon>
        <taxon>ecological metagenomes</taxon>
    </lineage>
</organism>
<dbReference type="InterPro" id="IPR050090">
    <property type="entry name" value="Tyrosine_recombinase_XerCD"/>
</dbReference>
<dbReference type="SUPFAM" id="SSF56349">
    <property type="entry name" value="DNA breaking-rejoining enzymes"/>
    <property type="match status" value="1"/>
</dbReference>
<dbReference type="CDD" id="cd00797">
    <property type="entry name" value="INT_RitB_C_like"/>
    <property type="match status" value="1"/>
</dbReference>
<dbReference type="AlphaFoldDB" id="A0A1J5RJH6"/>
<dbReference type="Gene3D" id="1.10.443.10">
    <property type="entry name" value="Intergrase catalytic core"/>
    <property type="match status" value="1"/>
</dbReference>
<gene>
    <name evidence="4" type="primary">xerC_28</name>
    <name evidence="4" type="ORF">GALL_258480</name>
</gene>
<dbReference type="GO" id="GO:0015074">
    <property type="term" value="P:DNA integration"/>
    <property type="evidence" value="ECO:0007669"/>
    <property type="project" value="InterPro"/>
</dbReference>
<dbReference type="InterPro" id="IPR013762">
    <property type="entry name" value="Integrase-like_cat_sf"/>
</dbReference>
<dbReference type="InterPro" id="IPR011010">
    <property type="entry name" value="DNA_brk_join_enz"/>
</dbReference>
<keyword evidence="1" id="KW-0238">DNA-binding</keyword>
<accession>A0A1J5RJH6</accession>
<proteinExistence type="predicted"/>
<dbReference type="PANTHER" id="PTHR30349">
    <property type="entry name" value="PHAGE INTEGRASE-RELATED"/>
    <property type="match status" value="1"/>
</dbReference>
<dbReference type="GO" id="GO:0006310">
    <property type="term" value="P:DNA recombination"/>
    <property type="evidence" value="ECO:0007669"/>
    <property type="project" value="UniProtKB-KW"/>
</dbReference>
<name>A0A1J5RJH6_9ZZZZ</name>
<dbReference type="Pfam" id="PF00589">
    <property type="entry name" value="Phage_integrase"/>
    <property type="match status" value="1"/>
</dbReference>
<dbReference type="InterPro" id="IPR002104">
    <property type="entry name" value="Integrase_catalytic"/>
</dbReference>
<evidence type="ECO:0000256" key="1">
    <source>
        <dbReference type="ARBA" id="ARBA00023125"/>
    </source>
</evidence>
<comment type="caution">
    <text evidence="4">The sequence shown here is derived from an EMBL/GenBank/DDBJ whole genome shotgun (WGS) entry which is preliminary data.</text>
</comment>
<evidence type="ECO:0000256" key="2">
    <source>
        <dbReference type="ARBA" id="ARBA00023172"/>
    </source>
</evidence>
<protein>
    <submittedName>
        <fullName evidence="4">Tyrosine recombinase XerC</fullName>
    </submittedName>
</protein>
<keyword evidence="2" id="KW-0233">DNA recombination</keyword>
<dbReference type="EMBL" id="MLJW01000237">
    <property type="protein sequence ID" value="OIQ92252.1"/>
    <property type="molecule type" value="Genomic_DNA"/>
</dbReference>
<feature type="domain" description="Tyr recombinase" evidence="3">
    <location>
        <begin position="99"/>
        <end position="302"/>
    </location>
</feature>